<dbReference type="EMBL" id="VSSQ01142346">
    <property type="protein sequence ID" value="MPN63234.1"/>
    <property type="molecule type" value="Genomic_DNA"/>
</dbReference>
<proteinExistence type="predicted"/>
<name>A0A645JTA6_9ZZZZ</name>
<comment type="caution">
    <text evidence="1">The sequence shown here is derived from an EMBL/GenBank/DDBJ whole genome shotgun (WGS) entry which is preliminary data.</text>
</comment>
<dbReference type="Pfam" id="PF06949">
    <property type="entry name" value="DUF1292"/>
    <property type="match status" value="1"/>
</dbReference>
<protein>
    <submittedName>
        <fullName evidence="1">Uncharacterized protein</fullName>
    </submittedName>
</protein>
<gene>
    <name evidence="1" type="ORF">SDC9_210991</name>
</gene>
<dbReference type="InterPro" id="IPR009711">
    <property type="entry name" value="UPF0473"/>
</dbReference>
<sequence length="108" mass="12705">MDNEELDLIEMMDDEGNKLSYEHLLTFEVENDFFIAITPVEDMEDFKEGEVLIMRVNDDGEDGEVYTPIESEEELNSLWEIFQQLYYEDDEDGCCCEDCGDNCDHEKH</sequence>
<organism evidence="1">
    <name type="scientific">bioreactor metagenome</name>
    <dbReference type="NCBI Taxonomy" id="1076179"/>
    <lineage>
        <taxon>unclassified sequences</taxon>
        <taxon>metagenomes</taxon>
        <taxon>ecological metagenomes</taxon>
    </lineage>
</organism>
<dbReference type="AlphaFoldDB" id="A0A645JTA6"/>
<evidence type="ECO:0000313" key="1">
    <source>
        <dbReference type="EMBL" id="MPN63234.1"/>
    </source>
</evidence>
<reference evidence="1" key="1">
    <citation type="submission" date="2019-08" db="EMBL/GenBank/DDBJ databases">
        <authorList>
            <person name="Kucharzyk K."/>
            <person name="Murdoch R.W."/>
            <person name="Higgins S."/>
            <person name="Loffler F."/>
        </authorList>
    </citation>
    <scope>NUCLEOTIDE SEQUENCE</scope>
</reference>
<accession>A0A645JTA6</accession>